<dbReference type="InterPro" id="IPR050390">
    <property type="entry name" value="C5-Methyltransferase"/>
</dbReference>
<name>A0AAF0X9X4_DAUCS</name>
<protein>
    <submittedName>
        <fullName evidence="1">Uncharacterized protein</fullName>
    </submittedName>
</protein>
<dbReference type="Gene3D" id="3.40.50.150">
    <property type="entry name" value="Vaccinia Virus protein VP39"/>
    <property type="match status" value="2"/>
</dbReference>
<accession>A0AAF0X9X4</accession>
<gene>
    <name evidence="1" type="ORF">DCAR_0623563</name>
</gene>
<dbReference type="SUPFAM" id="SSF53335">
    <property type="entry name" value="S-adenosyl-L-methionine-dependent methyltransferases"/>
    <property type="match status" value="1"/>
</dbReference>
<dbReference type="PANTHER" id="PTHR10629">
    <property type="entry name" value="CYTOSINE-SPECIFIC METHYLTRANSFERASE"/>
    <property type="match status" value="1"/>
</dbReference>
<dbReference type="AlphaFoldDB" id="A0AAF0X9X4"/>
<dbReference type="GO" id="GO:0003886">
    <property type="term" value="F:DNA (cytosine-5-)-methyltransferase activity"/>
    <property type="evidence" value="ECO:0007669"/>
    <property type="project" value="TreeGrafter"/>
</dbReference>
<dbReference type="GO" id="GO:0005634">
    <property type="term" value="C:nucleus"/>
    <property type="evidence" value="ECO:0007669"/>
    <property type="project" value="TreeGrafter"/>
</dbReference>
<dbReference type="EMBL" id="CP093348">
    <property type="protein sequence ID" value="WOH04155.1"/>
    <property type="molecule type" value="Genomic_DNA"/>
</dbReference>
<sequence length="344" mass="37639">MRFGEKFVVLISPLCFTMFESHFSPDNRIEQILQPKEDKVVSASSLNTTIAGPPSIITGPPEILASSGALATSYLPNAYAPLEQSFHYGGYENNAGNWGEYPNYVNSNNLQIIPPAMFNNNSSLFYPSGYSFDTQMAYGQFPPLASPMSSFLADGQLYISASMEYNNNTGLVAGLPEVTSIVELSFWAIMDKSGDADDCHLTPEAVDLASKLSEEELKNLPLPGQVEFINGGPSCQGYSGMHRFNQSFWSKNVRNFVSFNKGQTFRLAIVSLLEMGYQVRFGILEAGAFRSVHLYGSPEETLLGWPDSMHAFSAPELKVALSGNKHYAAVRSTQAGAPFRAITL</sequence>
<dbReference type="PANTHER" id="PTHR10629:SF52">
    <property type="entry name" value="DNA (CYTOSINE-5)-METHYLTRANSFERASE 1"/>
    <property type="match status" value="1"/>
</dbReference>
<evidence type="ECO:0000313" key="1">
    <source>
        <dbReference type="EMBL" id="WOH04155.1"/>
    </source>
</evidence>
<dbReference type="Proteomes" id="UP000077755">
    <property type="component" value="Chromosome 6"/>
</dbReference>
<reference evidence="1" key="1">
    <citation type="journal article" date="2016" name="Nat. Genet.">
        <title>A high-quality carrot genome assembly provides new insights into carotenoid accumulation and asterid genome evolution.</title>
        <authorList>
            <person name="Iorizzo M."/>
            <person name="Ellison S."/>
            <person name="Senalik D."/>
            <person name="Zeng P."/>
            <person name="Satapoomin P."/>
            <person name="Huang J."/>
            <person name="Bowman M."/>
            <person name="Iovene M."/>
            <person name="Sanseverino W."/>
            <person name="Cavagnaro P."/>
            <person name="Yildiz M."/>
            <person name="Macko-Podgorni A."/>
            <person name="Moranska E."/>
            <person name="Grzebelus E."/>
            <person name="Grzebelus D."/>
            <person name="Ashrafi H."/>
            <person name="Zheng Z."/>
            <person name="Cheng S."/>
            <person name="Spooner D."/>
            <person name="Van Deynze A."/>
            <person name="Simon P."/>
        </authorList>
    </citation>
    <scope>NUCLEOTIDE SEQUENCE</scope>
    <source>
        <tissue evidence="1">Leaf</tissue>
    </source>
</reference>
<dbReference type="GO" id="GO:0044027">
    <property type="term" value="P:negative regulation of gene expression via chromosomal CpG island methylation"/>
    <property type="evidence" value="ECO:0007669"/>
    <property type="project" value="TreeGrafter"/>
</dbReference>
<organism evidence="1 2">
    <name type="scientific">Daucus carota subsp. sativus</name>
    <name type="common">Carrot</name>
    <dbReference type="NCBI Taxonomy" id="79200"/>
    <lineage>
        <taxon>Eukaryota</taxon>
        <taxon>Viridiplantae</taxon>
        <taxon>Streptophyta</taxon>
        <taxon>Embryophyta</taxon>
        <taxon>Tracheophyta</taxon>
        <taxon>Spermatophyta</taxon>
        <taxon>Magnoliopsida</taxon>
        <taxon>eudicotyledons</taxon>
        <taxon>Gunneridae</taxon>
        <taxon>Pentapetalae</taxon>
        <taxon>asterids</taxon>
        <taxon>campanulids</taxon>
        <taxon>Apiales</taxon>
        <taxon>Apiaceae</taxon>
        <taxon>Apioideae</taxon>
        <taxon>Scandiceae</taxon>
        <taxon>Daucinae</taxon>
        <taxon>Daucus</taxon>
        <taxon>Daucus sect. Daucus</taxon>
    </lineage>
</organism>
<keyword evidence="2" id="KW-1185">Reference proteome</keyword>
<proteinExistence type="predicted"/>
<reference evidence="1" key="2">
    <citation type="submission" date="2022-03" db="EMBL/GenBank/DDBJ databases">
        <title>Draft title - Genomic analysis of global carrot germplasm unveils the trajectory of domestication and the origin of high carotenoid orange carrot.</title>
        <authorList>
            <person name="Iorizzo M."/>
            <person name="Ellison S."/>
            <person name="Senalik D."/>
            <person name="Macko-Podgorni A."/>
            <person name="Grzebelus D."/>
            <person name="Bostan H."/>
            <person name="Rolling W."/>
            <person name="Curaba J."/>
            <person name="Simon P."/>
        </authorList>
    </citation>
    <scope>NUCLEOTIDE SEQUENCE</scope>
    <source>
        <tissue evidence="1">Leaf</tissue>
    </source>
</reference>
<dbReference type="InterPro" id="IPR029063">
    <property type="entry name" value="SAM-dependent_MTases_sf"/>
</dbReference>
<evidence type="ECO:0000313" key="2">
    <source>
        <dbReference type="Proteomes" id="UP000077755"/>
    </source>
</evidence>
<dbReference type="GO" id="GO:0003677">
    <property type="term" value="F:DNA binding"/>
    <property type="evidence" value="ECO:0007669"/>
    <property type="project" value="TreeGrafter"/>
</dbReference>